<dbReference type="EMBL" id="CAJVQC010002697">
    <property type="protein sequence ID" value="CAG8515946.1"/>
    <property type="molecule type" value="Genomic_DNA"/>
</dbReference>
<proteinExistence type="predicted"/>
<name>A0ACA9LAD8_9GLOM</name>
<organism evidence="1 2">
    <name type="scientific">Racocetra persica</name>
    <dbReference type="NCBI Taxonomy" id="160502"/>
    <lineage>
        <taxon>Eukaryota</taxon>
        <taxon>Fungi</taxon>
        <taxon>Fungi incertae sedis</taxon>
        <taxon>Mucoromycota</taxon>
        <taxon>Glomeromycotina</taxon>
        <taxon>Glomeromycetes</taxon>
        <taxon>Diversisporales</taxon>
        <taxon>Gigasporaceae</taxon>
        <taxon>Racocetra</taxon>
    </lineage>
</organism>
<protein>
    <submittedName>
        <fullName evidence="1">27146_t:CDS:1</fullName>
    </submittedName>
</protein>
<accession>A0ACA9LAD8</accession>
<gene>
    <name evidence="1" type="ORF">RPERSI_LOCUS2476</name>
</gene>
<feature type="non-terminal residue" evidence="1">
    <location>
        <position position="212"/>
    </location>
</feature>
<evidence type="ECO:0000313" key="1">
    <source>
        <dbReference type="EMBL" id="CAG8515946.1"/>
    </source>
</evidence>
<evidence type="ECO:0000313" key="2">
    <source>
        <dbReference type="Proteomes" id="UP000789920"/>
    </source>
</evidence>
<sequence length="212" mass="24286">MTTKNPSRILQTKNQRLLNKVTNPEAKHYKAVTVPELELALKEFILIYQDCTILSDAIIVEKAKLLAEKLSVLEGKLNFSAEWLQKFKEQNEICQIKLHREASSVDENVVTEFLLLLHNKCAGTSLSDNLCETNDSELRDLISFLDMFCLLNAIEINEFLNINDEETIKELAYVFKNNKNIEVIDKENIKKMDDSVEPLIISSRLALDSLKN</sequence>
<keyword evidence="2" id="KW-1185">Reference proteome</keyword>
<comment type="caution">
    <text evidence="1">The sequence shown here is derived from an EMBL/GenBank/DDBJ whole genome shotgun (WGS) entry which is preliminary data.</text>
</comment>
<dbReference type="Proteomes" id="UP000789920">
    <property type="component" value="Unassembled WGS sequence"/>
</dbReference>
<reference evidence="1" key="1">
    <citation type="submission" date="2021-06" db="EMBL/GenBank/DDBJ databases">
        <authorList>
            <person name="Kallberg Y."/>
            <person name="Tangrot J."/>
            <person name="Rosling A."/>
        </authorList>
    </citation>
    <scope>NUCLEOTIDE SEQUENCE</scope>
    <source>
        <strain evidence="1">MA461A</strain>
    </source>
</reference>